<gene>
    <name evidence="2" type="ORF">ACFQGB_10415</name>
</gene>
<dbReference type="InterPro" id="IPR001078">
    <property type="entry name" value="2-oxoacid_DH_actylTfrase"/>
</dbReference>
<accession>A0ABD5VGQ2</accession>
<dbReference type="AlphaFoldDB" id="A0ABD5VGQ2"/>
<dbReference type="SUPFAM" id="SSF52777">
    <property type="entry name" value="CoA-dependent acyltransferases"/>
    <property type="match status" value="1"/>
</dbReference>
<feature type="domain" description="2-oxoacid dehydrogenase acyltransferase catalytic" evidence="1">
    <location>
        <begin position="19"/>
        <end position="72"/>
    </location>
</feature>
<dbReference type="EMBL" id="JBHSXN010000002">
    <property type="protein sequence ID" value="MFC6953277.1"/>
    <property type="molecule type" value="Genomic_DNA"/>
</dbReference>
<reference evidence="2 3" key="1">
    <citation type="journal article" date="2019" name="Int. J. Syst. Evol. Microbiol.">
        <title>The Global Catalogue of Microorganisms (GCM) 10K type strain sequencing project: providing services to taxonomists for standard genome sequencing and annotation.</title>
        <authorList>
            <consortium name="The Broad Institute Genomics Platform"/>
            <consortium name="The Broad Institute Genome Sequencing Center for Infectious Disease"/>
            <person name="Wu L."/>
            <person name="Ma J."/>
        </authorList>
    </citation>
    <scope>NUCLEOTIDE SEQUENCE [LARGE SCALE GENOMIC DNA]</scope>
    <source>
        <strain evidence="2 3">GX26</strain>
    </source>
</reference>
<dbReference type="Proteomes" id="UP001596395">
    <property type="component" value="Unassembled WGS sequence"/>
</dbReference>
<dbReference type="Gene3D" id="3.30.559.10">
    <property type="entry name" value="Chloramphenicol acetyltransferase-like domain"/>
    <property type="match status" value="1"/>
</dbReference>
<dbReference type="Pfam" id="PF00198">
    <property type="entry name" value="2-oxoacid_dh"/>
    <property type="match status" value="1"/>
</dbReference>
<proteinExistence type="predicted"/>
<evidence type="ECO:0000313" key="2">
    <source>
        <dbReference type="EMBL" id="MFC6953277.1"/>
    </source>
</evidence>
<evidence type="ECO:0000259" key="1">
    <source>
        <dbReference type="Pfam" id="PF00198"/>
    </source>
</evidence>
<keyword evidence="3" id="KW-1185">Reference proteome</keyword>
<protein>
    <submittedName>
        <fullName evidence="2">2-oxo acid dehydrogenase subunit E2</fullName>
    </submittedName>
</protein>
<name>A0ABD5VGQ2_9EURY</name>
<sequence>MMGERGGWAVTPSNYTVQVAVGGVAEKPRYVDGELEPRDVLSLTVTVDHDVVDGADAARFADRFVELVEDAHGLPAVAE</sequence>
<comment type="caution">
    <text evidence="2">The sequence shown here is derived from an EMBL/GenBank/DDBJ whole genome shotgun (WGS) entry which is preliminary data.</text>
</comment>
<organism evidence="2 3">
    <name type="scientific">Halorubellus litoreus</name>
    <dbReference type="NCBI Taxonomy" id="755308"/>
    <lineage>
        <taxon>Archaea</taxon>
        <taxon>Methanobacteriati</taxon>
        <taxon>Methanobacteriota</taxon>
        <taxon>Stenosarchaea group</taxon>
        <taxon>Halobacteria</taxon>
        <taxon>Halobacteriales</taxon>
        <taxon>Halorubellaceae</taxon>
        <taxon>Halorubellus</taxon>
    </lineage>
</organism>
<evidence type="ECO:0000313" key="3">
    <source>
        <dbReference type="Proteomes" id="UP001596395"/>
    </source>
</evidence>
<dbReference type="InterPro" id="IPR023213">
    <property type="entry name" value="CAT-like_dom_sf"/>
</dbReference>